<organism evidence="1 2">
    <name type="scientific">Portunus trituberculatus</name>
    <name type="common">Swimming crab</name>
    <name type="synonym">Neptunus trituberculatus</name>
    <dbReference type="NCBI Taxonomy" id="210409"/>
    <lineage>
        <taxon>Eukaryota</taxon>
        <taxon>Metazoa</taxon>
        <taxon>Ecdysozoa</taxon>
        <taxon>Arthropoda</taxon>
        <taxon>Crustacea</taxon>
        <taxon>Multicrustacea</taxon>
        <taxon>Malacostraca</taxon>
        <taxon>Eumalacostraca</taxon>
        <taxon>Eucarida</taxon>
        <taxon>Decapoda</taxon>
        <taxon>Pleocyemata</taxon>
        <taxon>Brachyura</taxon>
        <taxon>Eubrachyura</taxon>
        <taxon>Portunoidea</taxon>
        <taxon>Portunidae</taxon>
        <taxon>Portuninae</taxon>
        <taxon>Portunus</taxon>
    </lineage>
</organism>
<dbReference type="AlphaFoldDB" id="A0A5B7D2J0"/>
<evidence type="ECO:0000313" key="2">
    <source>
        <dbReference type="Proteomes" id="UP000324222"/>
    </source>
</evidence>
<sequence length="342" mass="38357">MLPLYIILVVMVVRYYCSGSQLAPHRMPAILFMTLSCLIQEMLMWSMWLAQVWWAEETQMREAQEELEEDAARGVSVDQGQIRVPQMVEGIEVPHHQYRKWEGGEVMLQFLDSGCSTRVVTYCHCKSAPLETYSGSGHLLITTRPSGKPELSVHELLSEGKENLSTTSLLAILPDDVITSEARMGKGLDHQPRVFKNLTPVFTLRKKEAVVRRGLVVSTGHRGTVEPCVLWGPRGLQAHGFESWPRCECRLGFLTQGNGFLPGNTTETARETSASGKESPRRLHAMAPKYGSRCGPRMRGASPMELEVYKMREMTKLEEDAGNNVCLLAHIVTNYPPTPLLF</sequence>
<accession>A0A5B7D2J0</accession>
<comment type="caution">
    <text evidence="1">The sequence shown here is derived from an EMBL/GenBank/DDBJ whole genome shotgun (WGS) entry which is preliminary data.</text>
</comment>
<dbReference type="EMBL" id="VSRR010000462">
    <property type="protein sequence ID" value="MPC15900.1"/>
    <property type="molecule type" value="Genomic_DNA"/>
</dbReference>
<proteinExistence type="predicted"/>
<dbReference type="Proteomes" id="UP000324222">
    <property type="component" value="Unassembled WGS sequence"/>
</dbReference>
<gene>
    <name evidence="1" type="ORF">E2C01_008707</name>
</gene>
<protein>
    <submittedName>
        <fullName evidence="1">Uncharacterized protein</fullName>
    </submittedName>
</protein>
<keyword evidence="2" id="KW-1185">Reference proteome</keyword>
<name>A0A5B7D2J0_PORTR</name>
<evidence type="ECO:0000313" key="1">
    <source>
        <dbReference type="EMBL" id="MPC15900.1"/>
    </source>
</evidence>
<reference evidence="1 2" key="1">
    <citation type="submission" date="2019-05" db="EMBL/GenBank/DDBJ databases">
        <title>Another draft genome of Portunus trituberculatus and its Hox gene families provides insights of decapod evolution.</title>
        <authorList>
            <person name="Jeong J.-H."/>
            <person name="Song I."/>
            <person name="Kim S."/>
            <person name="Choi T."/>
            <person name="Kim D."/>
            <person name="Ryu S."/>
            <person name="Kim W."/>
        </authorList>
    </citation>
    <scope>NUCLEOTIDE SEQUENCE [LARGE SCALE GENOMIC DNA]</scope>
    <source>
        <tissue evidence="1">Muscle</tissue>
    </source>
</reference>